<dbReference type="Gene3D" id="3.50.50.60">
    <property type="entry name" value="FAD/NAD(P)-binding domain"/>
    <property type="match status" value="3"/>
</dbReference>
<dbReference type="PRINTS" id="PR00411">
    <property type="entry name" value="PNDRDTASEI"/>
</dbReference>
<evidence type="ECO:0000256" key="4">
    <source>
        <dbReference type="ARBA" id="ARBA00023002"/>
    </source>
</evidence>
<gene>
    <name evidence="6" type="ORF">BT63DRAFT_447518</name>
</gene>
<dbReference type="GO" id="GO:0050660">
    <property type="term" value="F:flavin adenine dinucleotide binding"/>
    <property type="evidence" value="ECO:0007669"/>
    <property type="project" value="InterPro"/>
</dbReference>
<name>A0A6A6U7B3_9PEZI</name>
<keyword evidence="4" id="KW-0560">Oxidoreductase</keyword>
<keyword evidence="5" id="KW-0503">Monooxygenase</keyword>
<accession>A0A6A6U7B3</accession>
<reference evidence="6" key="1">
    <citation type="journal article" date="2020" name="Stud. Mycol.">
        <title>101 Dothideomycetes genomes: a test case for predicting lifestyles and emergence of pathogens.</title>
        <authorList>
            <person name="Haridas S."/>
            <person name="Albert R."/>
            <person name="Binder M."/>
            <person name="Bloem J."/>
            <person name="Labutti K."/>
            <person name="Salamov A."/>
            <person name="Andreopoulos B."/>
            <person name="Baker S."/>
            <person name="Barry K."/>
            <person name="Bills G."/>
            <person name="Bluhm B."/>
            <person name="Cannon C."/>
            <person name="Castanera R."/>
            <person name="Culley D."/>
            <person name="Daum C."/>
            <person name="Ezra D."/>
            <person name="Gonzalez J."/>
            <person name="Henrissat B."/>
            <person name="Kuo A."/>
            <person name="Liang C."/>
            <person name="Lipzen A."/>
            <person name="Lutzoni F."/>
            <person name="Magnuson J."/>
            <person name="Mondo S."/>
            <person name="Nolan M."/>
            <person name="Ohm R."/>
            <person name="Pangilinan J."/>
            <person name="Park H.-J."/>
            <person name="Ramirez L."/>
            <person name="Alfaro M."/>
            <person name="Sun H."/>
            <person name="Tritt A."/>
            <person name="Yoshinaga Y."/>
            <person name="Zwiers L.-H."/>
            <person name="Turgeon B."/>
            <person name="Goodwin S."/>
            <person name="Spatafora J."/>
            <person name="Crous P."/>
            <person name="Grigoriev I."/>
        </authorList>
    </citation>
    <scope>NUCLEOTIDE SEQUENCE</scope>
    <source>
        <strain evidence="6">CBS 115976</strain>
    </source>
</reference>
<keyword evidence="7" id="KW-1185">Reference proteome</keyword>
<dbReference type="InterPro" id="IPR051820">
    <property type="entry name" value="FAD-binding_MO"/>
</dbReference>
<keyword evidence="2" id="KW-0285">Flavoprotein</keyword>
<dbReference type="Proteomes" id="UP000799302">
    <property type="component" value="Unassembled WGS sequence"/>
</dbReference>
<dbReference type="GO" id="GO:0050661">
    <property type="term" value="F:NADP binding"/>
    <property type="evidence" value="ECO:0007669"/>
    <property type="project" value="InterPro"/>
</dbReference>
<dbReference type="OrthoDB" id="66881at2759"/>
<organism evidence="6 7">
    <name type="scientific">Microthyrium microscopicum</name>
    <dbReference type="NCBI Taxonomy" id="703497"/>
    <lineage>
        <taxon>Eukaryota</taxon>
        <taxon>Fungi</taxon>
        <taxon>Dikarya</taxon>
        <taxon>Ascomycota</taxon>
        <taxon>Pezizomycotina</taxon>
        <taxon>Dothideomycetes</taxon>
        <taxon>Dothideomycetes incertae sedis</taxon>
        <taxon>Microthyriales</taxon>
        <taxon>Microthyriaceae</taxon>
        <taxon>Microthyrium</taxon>
    </lineage>
</organism>
<evidence type="ECO:0000256" key="3">
    <source>
        <dbReference type="ARBA" id="ARBA00022827"/>
    </source>
</evidence>
<dbReference type="GO" id="GO:0004499">
    <property type="term" value="F:N,N-dimethylaniline monooxygenase activity"/>
    <property type="evidence" value="ECO:0007669"/>
    <property type="project" value="InterPro"/>
</dbReference>
<evidence type="ECO:0000256" key="2">
    <source>
        <dbReference type="ARBA" id="ARBA00022630"/>
    </source>
</evidence>
<dbReference type="PANTHER" id="PTHR43872:SF1">
    <property type="entry name" value="MONOOXYGENASE, PUTATIVE (AFU_ORTHOLOGUE AFUA_8G02570)-RELATED"/>
    <property type="match status" value="1"/>
</dbReference>
<evidence type="ECO:0000313" key="6">
    <source>
        <dbReference type="EMBL" id="KAF2667840.1"/>
    </source>
</evidence>
<dbReference type="InterPro" id="IPR036188">
    <property type="entry name" value="FAD/NAD-bd_sf"/>
</dbReference>
<proteinExistence type="predicted"/>
<sequence length="526" mass="59637">MKMNEAMTTGGQARRDSVISRHDVPEIVEHDLLIIGAGISGVNMAYRFQERFPHMSYRVLEARQDIGGTWDLMRYPGIRSDSDLYTFGFEWRPWPERIPIAGGDKILKYMKDSAAEFGIDKKICLGSTVLEAKWSSKRQAWTLAVQQARTGSAQELRYYRAKFLVYASGFYDYQKPMPAVIPGLKENFMGQVYHPQFWPQNANYTGKKVAVIGSGATAITLIPALARLAAKVVMVQRSPTYIMSMNNSVAYQWWERFLPIALQQRIRRLMFVLMSAIMTRIPASWMRPFLKRNTQRALPKHIPYDPHFKPTYAPFSQRVCLCPDGDFFEALREGKADVATGEIKTVTEDSIILKSGQRIEADVIITATGLNLMFGGKVAMYVDGRLMKWNEKYMWRGAGMQDFPNCAIVRGYTKASWTLGADVTAYLVCRLISHMEKEGLSSATPKVAQKEVILPTKQPGIGGLTSTYIMRGKDALPRESDRTPWNGREDYLKELWHAKYGNITQGVHFTPSGDYGIYGNIMFLSR</sequence>
<dbReference type="SUPFAM" id="SSF51905">
    <property type="entry name" value="FAD/NAD(P)-binding domain"/>
    <property type="match status" value="1"/>
</dbReference>
<evidence type="ECO:0000256" key="1">
    <source>
        <dbReference type="ARBA" id="ARBA00001974"/>
    </source>
</evidence>
<evidence type="ECO:0000256" key="5">
    <source>
        <dbReference type="ARBA" id="ARBA00023033"/>
    </source>
</evidence>
<dbReference type="PANTHER" id="PTHR43872">
    <property type="entry name" value="MONOOXYGENASE, PUTATIVE (AFU_ORTHOLOGUE AFUA_8G02570)-RELATED"/>
    <property type="match status" value="1"/>
</dbReference>
<dbReference type="EMBL" id="MU004237">
    <property type="protein sequence ID" value="KAF2667840.1"/>
    <property type="molecule type" value="Genomic_DNA"/>
</dbReference>
<comment type="cofactor">
    <cofactor evidence="1">
        <name>FAD</name>
        <dbReference type="ChEBI" id="CHEBI:57692"/>
    </cofactor>
</comment>
<protein>
    <submittedName>
        <fullName evidence="6">Putative flavo protein</fullName>
    </submittedName>
</protein>
<keyword evidence="3" id="KW-0274">FAD</keyword>
<dbReference type="Pfam" id="PF00743">
    <property type="entry name" value="FMO-like"/>
    <property type="match status" value="1"/>
</dbReference>
<evidence type="ECO:0000313" key="7">
    <source>
        <dbReference type="Proteomes" id="UP000799302"/>
    </source>
</evidence>
<dbReference type="AlphaFoldDB" id="A0A6A6U7B3"/>
<dbReference type="InterPro" id="IPR020946">
    <property type="entry name" value="Flavin_mOase-like"/>
</dbReference>